<keyword evidence="1" id="KW-0175">Coiled coil</keyword>
<evidence type="ECO:0000256" key="1">
    <source>
        <dbReference type="SAM" id="Coils"/>
    </source>
</evidence>
<feature type="domain" description="DH" evidence="3">
    <location>
        <begin position="127"/>
        <end position="289"/>
    </location>
</feature>
<comment type="caution">
    <text evidence="4">The sequence shown here is derived from an EMBL/GenBank/DDBJ whole genome shotgun (WGS) entry which is preliminary data.</text>
</comment>
<dbReference type="InterPro" id="IPR035899">
    <property type="entry name" value="DBL_dom_sf"/>
</dbReference>
<dbReference type="InterPro" id="IPR000219">
    <property type="entry name" value="DH_dom"/>
</dbReference>
<dbReference type="PROSITE" id="PS50010">
    <property type="entry name" value="DH_2"/>
    <property type="match status" value="1"/>
</dbReference>
<feature type="region of interest" description="Disordered" evidence="2">
    <location>
        <begin position="523"/>
        <end position="542"/>
    </location>
</feature>
<evidence type="ECO:0000313" key="5">
    <source>
        <dbReference type="Proteomes" id="UP001148018"/>
    </source>
</evidence>
<dbReference type="Gene3D" id="1.20.900.10">
    <property type="entry name" value="Dbl homology (DH) domain"/>
    <property type="match status" value="1"/>
</dbReference>
<reference evidence="4" key="1">
    <citation type="submission" date="2022-07" db="EMBL/GenBank/DDBJ databases">
        <title>Chromosome-level genome of Muraenolepis orangiensis.</title>
        <authorList>
            <person name="Kim J."/>
        </authorList>
    </citation>
    <scope>NUCLEOTIDE SEQUENCE</scope>
    <source>
        <strain evidence="4">KU_S4_2022</strain>
        <tissue evidence="4">Muscle</tissue>
    </source>
</reference>
<dbReference type="PANTHER" id="PTHR46944">
    <property type="entry name" value="RHO GUANINE NUCLEOTIDE EXCHANGE FACTOR 33"/>
    <property type="match status" value="1"/>
</dbReference>
<name>A0A9Q0EX63_9TELE</name>
<dbReference type="InterPro" id="IPR042849">
    <property type="entry name" value="ARHGEF33"/>
</dbReference>
<feature type="compositionally biased region" description="Pro residues" evidence="2">
    <location>
        <begin position="387"/>
        <end position="396"/>
    </location>
</feature>
<proteinExistence type="predicted"/>
<feature type="compositionally biased region" description="Polar residues" evidence="2">
    <location>
        <begin position="448"/>
        <end position="458"/>
    </location>
</feature>
<evidence type="ECO:0000259" key="3">
    <source>
        <dbReference type="PROSITE" id="PS50010"/>
    </source>
</evidence>
<dbReference type="GO" id="GO:0005085">
    <property type="term" value="F:guanyl-nucleotide exchange factor activity"/>
    <property type="evidence" value="ECO:0007669"/>
    <property type="project" value="InterPro"/>
</dbReference>
<feature type="coiled-coil region" evidence="1">
    <location>
        <begin position="44"/>
        <end position="78"/>
    </location>
</feature>
<organism evidence="4 5">
    <name type="scientific">Muraenolepis orangiensis</name>
    <name type="common">Patagonian moray cod</name>
    <dbReference type="NCBI Taxonomy" id="630683"/>
    <lineage>
        <taxon>Eukaryota</taxon>
        <taxon>Metazoa</taxon>
        <taxon>Chordata</taxon>
        <taxon>Craniata</taxon>
        <taxon>Vertebrata</taxon>
        <taxon>Euteleostomi</taxon>
        <taxon>Actinopterygii</taxon>
        <taxon>Neopterygii</taxon>
        <taxon>Teleostei</taxon>
        <taxon>Neoteleostei</taxon>
        <taxon>Acanthomorphata</taxon>
        <taxon>Zeiogadaria</taxon>
        <taxon>Gadariae</taxon>
        <taxon>Gadiformes</taxon>
        <taxon>Muraenolepidoidei</taxon>
        <taxon>Muraenolepididae</taxon>
        <taxon>Muraenolepis</taxon>
    </lineage>
</organism>
<gene>
    <name evidence="4" type="ORF">NHX12_019709</name>
</gene>
<dbReference type="OrthoDB" id="8828665at2759"/>
<feature type="region of interest" description="Disordered" evidence="2">
    <location>
        <begin position="362"/>
        <end position="471"/>
    </location>
</feature>
<accession>A0A9Q0EX63</accession>
<dbReference type="AlphaFoldDB" id="A0A9Q0EX63"/>
<evidence type="ECO:0000313" key="4">
    <source>
        <dbReference type="EMBL" id="KAJ3613460.1"/>
    </source>
</evidence>
<protein>
    <recommendedName>
        <fullName evidence="3">DH domain-containing protein</fullName>
    </recommendedName>
</protein>
<dbReference type="EMBL" id="JANIIK010000035">
    <property type="protein sequence ID" value="KAJ3613460.1"/>
    <property type="molecule type" value="Genomic_DNA"/>
</dbReference>
<sequence>MKPQEGELVTEISKLQGMVSELKSSFSSALWELSQIQHGDSCLREEMEENRKGCQKKARRLETLVETLREELGLLQCQILQLDINNRMRAQQEDRGPATTQKETGGRLLLHSYLQGLKAGLSEETDARHQVVMQLLHSEWEYVSTLNHVYDNQTYLKFVDQMLQRHLVFRNTLQERLSAEHWKSLVGDLLVQLIGHNNTTFMDVYLGYTTSLASFLSLELNGANSPKDQMEREEGKLLSLLLSPVSRIQAYLGHIQNLLQWTGKDHPDCSLLLGSERVLRDTLSRCHTVLEQDVQWEEDSPPTNQSGKCSGDPPACASSANCCARGQLCPGPAAGNPDRDQSSAANRSMHLECWSCSPVSRKRDRLAQGGGPSTRDRGISSNYYLAGPPPAPPAPLLSPRGPCSLRTPDTPPAVWENSDSGQGTSSQPTVPGPHEADTETDRDDTSAFDYSSVTSGSPDGTLRTGGPGDTGLQAAAAAKEEGGVWGAYRVSECDAAPERDLRQGLVPAGALQQCGSGHVGATLGNGGLWDDSEDSEGPCSTV</sequence>
<dbReference type="Pfam" id="PF00621">
    <property type="entry name" value="RhoGEF"/>
    <property type="match status" value="1"/>
</dbReference>
<feature type="compositionally biased region" description="Basic and acidic residues" evidence="2">
    <location>
        <begin position="434"/>
        <end position="445"/>
    </location>
</feature>
<keyword evidence="5" id="KW-1185">Reference proteome</keyword>
<dbReference type="SUPFAM" id="SSF48065">
    <property type="entry name" value="DBL homology domain (DH-domain)"/>
    <property type="match status" value="1"/>
</dbReference>
<evidence type="ECO:0000256" key="2">
    <source>
        <dbReference type="SAM" id="MobiDB-lite"/>
    </source>
</evidence>
<feature type="compositionally biased region" description="Polar residues" evidence="2">
    <location>
        <begin position="417"/>
        <end position="429"/>
    </location>
</feature>
<dbReference type="Proteomes" id="UP001148018">
    <property type="component" value="Unassembled WGS sequence"/>
</dbReference>
<dbReference type="PANTHER" id="PTHR46944:SF1">
    <property type="entry name" value="RHO GUANINE NUCLEOTIDE EXCHANGE FACTOR 33"/>
    <property type="match status" value="1"/>
</dbReference>